<feature type="signal peptide" evidence="3">
    <location>
        <begin position="1"/>
        <end position="23"/>
    </location>
</feature>
<dbReference type="Proteomes" id="UP000605733">
    <property type="component" value="Unassembled WGS sequence"/>
</dbReference>
<reference evidence="6" key="1">
    <citation type="journal article" date="2019" name="Int. J. Syst. Evol. Microbiol.">
        <title>The Global Catalogue of Microorganisms (GCM) 10K type strain sequencing project: providing services to taxonomists for standard genome sequencing and annotation.</title>
        <authorList>
            <consortium name="The Broad Institute Genomics Platform"/>
            <consortium name="The Broad Institute Genome Sequencing Center for Infectious Disease"/>
            <person name="Wu L."/>
            <person name="Ma J."/>
        </authorList>
    </citation>
    <scope>NUCLEOTIDE SEQUENCE [LARGE SCALE GENOMIC DNA]</scope>
    <source>
        <strain evidence="6">CGMCC 1.15422</strain>
    </source>
</reference>
<dbReference type="Pfam" id="PF09375">
    <property type="entry name" value="Peptidase_M75"/>
    <property type="match status" value="1"/>
</dbReference>
<evidence type="ECO:0000259" key="4">
    <source>
        <dbReference type="Pfam" id="PF09375"/>
    </source>
</evidence>
<dbReference type="Gene3D" id="1.20.1420.20">
    <property type="entry name" value="M75 peptidase, HXXE motif"/>
    <property type="match status" value="1"/>
</dbReference>
<dbReference type="EMBL" id="BMIX01000001">
    <property type="protein sequence ID" value="GGG23711.1"/>
    <property type="molecule type" value="Genomic_DNA"/>
</dbReference>
<evidence type="ECO:0000256" key="2">
    <source>
        <dbReference type="ARBA" id="ARBA00022729"/>
    </source>
</evidence>
<gene>
    <name evidence="5" type="primary">irpA</name>
    <name evidence="5" type="ORF">GCM10011532_03650</name>
</gene>
<sequence>MKISKIVLLACLVLAACSTEDEGGDTGGDNTNDTFDRGEMLANWADNIILPSYEDFYTKTQKLETLAQAFVEDPGNTELTALRAQFELSYRSFQSVSMFDIGKAEELNYRSFLNTYPLNASELDSKLASGTYNLKLPSSYDEQGFPALDYLLFGLASTKEETLLKYTSDEDAENKKVYLLEVVKRINALTAEVTASWQGDYRDAFVNNTSSSSTGSVDRLTNKYVMYFEKFLRSGKIGFPSGAITGTPSPINVEAYYSDDFSRELYLEALKSSKDFYIGKYFGSSQSGESFHTYLEALDRGDLASDILSQFNAISSESGDLDSSLRNQVETDNVLMLEVHDELQKEVVLLKLDMLQALSISVDYVDSDGD</sequence>
<dbReference type="InterPro" id="IPR038352">
    <property type="entry name" value="Imelysin_sf"/>
</dbReference>
<name>A0ABQ1WDK0_9FLAO</name>
<evidence type="ECO:0000313" key="5">
    <source>
        <dbReference type="EMBL" id="GGG23711.1"/>
    </source>
</evidence>
<dbReference type="CDD" id="cd14659">
    <property type="entry name" value="Imelysin-like_IPPA"/>
    <property type="match status" value="1"/>
</dbReference>
<evidence type="ECO:0000256" key="3">
    <source>
        <dbReference type="SAM" id="SignalP"/>
    </source>
</evidence>
<accession>A0ABQ1WDK0</accession>
<evidence type="ECO:0000313" key="6">
    <source>
        <dbReference type="Proteomes" id="UP000605733"/>
    </source>
</evidence>
<protein>
    <submittedName>
        <fullName evidence="5">Iron-regulated protein A</fullName>
    </submittedName>
</protein>
<dbReference type="InterPro" id="IPR034984">
    <property type="entry name" value="Imelysin-like_IPPA"/>
</dbReference>
<keyword evidence="2 3" id="KW-0732">Signal</keyword>
<proteinExistence type="predicted"/>
<feature type="domain" description="Imelysin-like" evidence="4">
    <location>
        <begin position="49"/>
        <end position="332"/>
    </location>
</feature>
<dbReference type="PROSITE" id="PS51257">
    <property type="entry name" value="PROKAR_LIPOPROTEIN"/>
    <property type="match status" value="1"/>
</dbReference>
<feature type="chain" id="PRO_5047163543" evidence="3">
    <location>
        <begin position="24"/>
        <end position="370"/>
    </location>
</feature>
<organism evidence="5 6">
    <name type="scientific">Christiangramia forsetii</name>
    <dbReference type="NCBI Taxonomy" id="411153"/>
    <lineage>
        <taxon>Bacteria</taxon>
        <taxon>Pseudomonadati</taxon>
        <taxon>Bacteroidota</taxon>
        <taxon>Flavobacteriia</taxon>
        <taxon>Flavobacteriales</taxon>
        <taxon>Flavobacteriaceae</taxon>
        <taxon>Christiangramia</taxon>
    </lineage>
</organism>
<dbReference type="RefSeq" id="WP_011710373.1">
    <property type="nucleotide sequence ID" value="NZ_BMIX01000001.1"/>
</dbReference>
<dbReference type="InterPro" id="IPR018976">
    <property type="entry name" value="Imelysin-like"/>
</dbReference>
<comment type="caution">
    <text evidence="5">The sequence shown here is derived from an EMBL/GenBank/DDBJ whole genome shotgun (WGS) entry which is preliminary data.</text>
</comment>
<comment type="subcellular location">
    <subcellularLocation>
        <location evidence="1">Cell envelope</location>
    </subcellularLocation>
</comment>
<keyword evidence="6" id="KW-1185">Reference proteome</keyword>
<evidence type="ECO:0000256" key="1">
    <source>
        <dbReference type="ARBA" id="ARBA00004196"/>
    </source>
</evidence>